<accession>A0A6C0EWR9</accession>
<dbReference type="EMBL" id="MN738956">
    <property type="protein sequence ID" value="QHT32973.1"/>
    <property type="molecule type" value="Genomic_DNA"/>
</dbReference>
<evidence type="ECO:0000313" key="1">
    <source>
        <dbReference type="EMBL" id="QHT32973.1"/>
    </source>
</evidence>
<name>A0A6C0EWR9_9ZZZZ</name>
<sequence length="372" mass="44117">MLYEEIFNYFKSKNCYLLTNKEEYILLSKTKKIPKLKYIASCEHENEVHFNIFKSRNTGIICPLCRTKLNTEKHLGDASKTETGQSVRQLNEERCIDYFIDIIKTKYICKKTHEGCLSDLIIKPINQINDLWLKIQVKTTLKCLKTYSFNNSRKCYYKDCLILCFCWEDKKMWLFNGNAMKLSKISIGYNKSKYSDNEIKKENVCEKLKIYFDSFSLSSYEESNEPLCINGKIEMEFKKLRIHHVKCNFVDVSNYLHYDFLINNKKVQEKVGTHCKNSNKIFFSLCKRNGSINGVSKFKPYSVGDNDLYWLHFPNKMIFYLLPENKLVKDDNTIRRSLNIIVDTNGNPINQNMNDYLFMYNKIDYDFFNKLI</sequence>
<proteinExistence type="predicted"/>
<reference evidence="1" key="1">
    <citation type="journal article" date="2020" name="Nature">
        <title>Giant virus diversity and host interactions through global metagenomics.</title>
        <authorList>
            <person name="Schulz F."/>
            <person name="Roux S."/>
            <person name="Paez-Espino D."/>
            <person name="Jungbluth S."/>
            <person name="Walsh D.A."/>
            <person name="Denef V.J."/>
            <person name="McMahon K.D."/>
            <person name="Konstantinidis K.T."/>
            <person name="Eloe-Fadrosh E.A."/>
            <person name="Kyrpides N.C."/>
            <person name="Woyke T."/>
        </authorList>
    </citation>
    <scope>NUCLEOTIDE SEQUENCE</scope>
    <source>
        <strain evidence="1">GVMAG-M-3300009161-34</strain>
    </source>
</reference>
<dbReference type="AlphaFoldDB" id="A0A6C0EWR9"/>
<organism evidence="1">
    <name type="scientific">viral metagenome</name>
    <dbReference type="NCBI Taxonomy" id="1070528"/>
    <lineage>
        <taxon>unclassified sequences</taxon>
        <taxon>metagenomes</taxon>
        <taxon>organismal metagenomes</taxon>
    </lineage>
</organism>
<protein>
    <submittedName>
        <fullName evidence="1">Uncharacterized protein</fullName>
    </submittedName>
</protein>